<feature type="region of interest" description="Disordered" evidence="1">
    <location>
        <begin position="17"/>
        <end position="46"/>
    </location>
</feature>
<gene>
    <name evidence="3" type="ORF">G7Y89_g2525</name>
</gene>
<keyword evidence="4" id="KW-1185">Reference proteome</keyword>
<dbReference type="SMART" id="SM00355">
    <property type="entry name" value="ZnF_C2H2"/>
    <property type="match status" value="3"/>
</dbReference>
<organism evidence="3 4">
    <name type="scientific">Cudoniella acicularis</name>
    <dbReference type="NCBI Taxonomy" id="354080"/>
    <lineage>
        <taxon>Eukaryota</taxon>
        <taxon>Fungi</taxon>
        <taxon>Dikarya</taxon>
        <taxon>Ascomycota</taxon>
        <taxon>Pezizomycotina</taxon>
        <taxon>Leotiomycetes</taxon>
        <taxon>Helotiales</taxon>
        <taxon>Tricladiaceae</taxon>
        <taxon>Cudoniella</taxon>
    </lineage>
</organism>
<dbReference type="Proteomes" id="UP000566819">
    <property type="component" value="Unassembled WGS sequence"/>
</dbReference>
<dbReference type="EMBL" id="JAAMPI010000111">
    <property type="protein sequence ID" value="KAF4635575.1"/>
    <property type="molecule type" value="Genomic_DNA"/>
</dbReference>
<evidence type="ECO:0000313" key="4">
    <source>
        <dbReference type="Proteomes" id="UP000566819"/>
    </source>
</evidence>
<dbReference type="AlphaFoldDB" id="A0A8H4RV22"/>
<sequence length="324" mass="35466">MQNFNHDMDWANQMKEEPAFSGPLDPDLGFSGAEAGPDGTWNGTHSPSLNAFHEFDAGVEFPGLGRNAKEYNSIIGAPLFGHGYGDESATTKSLLISRHPPGLSPQAWSLALNNQGVPDFRNSHTQPNTFNVGQQASSFPEFDGLNNSFIEGANLAVSQYSIDAWGNALEPEAPFQATVSQQAILCHQPNCFTTFVRDSDRVRHEAVVHGFNQDYDSLSNPFSKEANFAIPSSIDPVGAELEAQTPAAVPQQPILCHQPNCFITFVRDSDRVRHEAAVHGVNQALHLCPIIGCPKNQGRPYSRADKLKEHMYNKHAALGYRKGR</sequence>
<dbReference type="PROSITE" id="PS00028">
    <property type="entry name" value="ZINC_FINGER_C2H2_1"/>
    <property type="match status" value="2"/>
</dbReference>
<dbReference type="OrthoDB" id="3543696at2759"/>
<feature type="domain" description="C2H2-type" evidence="2">
    <location>
        <begin position="186"/>
        <end position="209"/>
    </location>
</feature>
<evidence type="ECO:0000256" key="1">
    <source>
        <dbReference type="SAM" id="MobiDB-lite"/>
    </source>
</evidence>
<name>A0A8H4RV22_9HELO</name>
<comment type="caution">
    <text evidence="3">The sequence shown here is derived from an EMBL/GenBank/DDBJ whole genome shotgun (WGS) entry which is preliminary data.</text>
</comment>
<dbReference type="InterPro" id="IPR013087">
    <property type="entry name" value="Znf_C2H2_type"/>
</dbReference>
<evidence type="ECO:0000259" key="2">
    <source>
        <dbReference type="PROSITE" id="PS00028"/>
    </source>
</evidence>
<protein>
    <recommendedName>
        <fullName evidence="2">C2H2-type domain-containing protein</fullName>
    </recommendedName>
</protein>
<accession>A0A8H4RV22</accession>
<reference evidence="3 4" key="1">
    <citation type="submission" date="2020-03" db="EMBL/GenBank/DDBJ databases">
        <title>Draft Genome Sequence of Cudoniella acicularis.</title>
        <authorList>
            <person name="Buettner E."/>
            <person name="Kellner H."/>
        </authorList>
    </citation>
    <scope>NUCLEOTIDE SEQUENCE [LARGE SCALE GENOMIC DNA]</scope>
    <source>
        <strain evidence="3 4">DSM 108380</strain>
    </source>
</reference>
<evidence type="ECO:0000313" key="3">
    <source>
        <dbReference type="EMBL" id="KAF4635575.1"/>
    </source>
</evidence>
<proteinExistence type="predicted"/>
<feature type="domain" description="C2H2-type" evidence="2">
    <location>
        <begin position="256"/>
        <end position="279"/>
    </location>
</feature>